<sequence>MDFISDVAINLLAHRIGSRVLAFLSGGRFQGERGFAWGFAVAVGGLVLIVPLVAFIAWMIHTGS</sequence>
<keyword evidence="1" id="KW-0472">Membrane</keyword>
<feature type="transmembrane region" description="Helical" evidence="1">
    <location>
        <begin position="35"/>
        <end position="60"/>
    </location>
</feature>
<keyword evidence="1" id="KW-0812">Transmembrane</keyword>
<name>A0ABX9USS1_9GAMM</name>
<evidence type="ECO:0000256" key="1">
    <source>
        <dbReference type="SAM" id="Phobius"/>
    </source>
</evidence>
<evidence type="ECO:0000313" key="3">
    <source>
        <dbReference type="Proteomes" id="UP000269134"/>
    </source>
</evidence>
<dbReference type="EMBL" id="RFFL01000037">
    <property type="protein sequence ID" value="RMH96321.1"/>
    <property type="molecule type" value="Genomic_DNA"/>
</dbReference>
<keyword evidence="1" id="KW-1133">Transmembrane helix</keyword>
<comment type="caution">
    <text evidence="2">The sequence shown here is derived from an EMBL/GenBank/DDBJ whole genome shotgun (WGS) entry which is preliminary data.</text>
</comment>
<reference evidence="2 3" key="1">
    <citation type="submission" date="2018-10" db="EMBL/GenBank/DDBJ databases">
        <title>Pseudomonas sp. GL14 genome.</title>
        <authorList>
            <person name="Peng J."/>
            <person name="Liu Z.-P."/>
        </authorList>
    </citation>
    <scope>NUCLEOTIDE SEQUENCE [LARGE SCALE GENOMIC DNA]</scope>
    <source>
        <strain evidence="2 3">GL14</strain>
    </source>
</reference>
<evidence type="ECO:0000313" key="2">
    <source>
        <dbReference type="EMBL" id="RMH96321.1"/>
    </source>
</evidence>
<organism evidence="2 3">
    <name type="scientific">Stutzerimonas nitrititolerans</name>
    <dbReference type="NCBI Taxonomy" id="2482751"/>
    <lineage>
        <taxon>Bacteria</taxon>
        <taxon>Pseudomonadati</taxon>
        <taxon>Pseudomonadota</taxon>
        <taxon>Gammaproteobacteria</taxon>
        <taxon>Pseudomonadales</taxon>
        <taxon>Pseudomonadaceae</taxon>
        <taxon>Stutzerimonas</taxon>
    </lineage>
</organism>
<gene>
    <name evidence="2" type="ORF">EA795_20470</name>
</gene>
<proteinExistence type="predicted"/>
<dbReference type="Proteomes" id="UP000269134">
    <property type="component" value="Unassembled WGS sequence"/>
</dbReference>
<keyword evidence="3" id="KW-1185">Reference proteome</keyword>
<protein>
    <submittedName>
        <fullName evidence="2">Uncharacterized protein</fullName>
    </submittedName>
</protein>
<accession>A0ABX9USS1</accession>